<feature type="transmembrane region" description="Helical" evidence="12">
    <location>
        <begin position="137"/>
        <end position="157"/>
    </location>
</feature>
<dbReference type="EC" id="2.5.1.39" evidence="12 13"/>
<feature type="transmembrane region" description="Helical" evidence="12">
    <location>
        <begin position="203"/>
        <end position="222"/>
    </location>
</feature>
<dbReference type="Gene3D" id="1.10.357.140">
    <property type="entry name" value="UbiA prenyltransferase"/>
    <property type="match status" value="1"/>
</dbReference>
<dbReference type="Pfam" id="PF01040">
    <property type="entry name" value="UbiA"/>
    <property type="match status" value="1"/>
</dbReference>
<evidence type="ECO:0000256" key="2">
    <source>
        <dbReference type="ARBA" id="ARBA00004141"/>
    </source>
</evidence>
<evidence type="ECO:0000256" key="11">
    <source>
        <dbReference type="ARBA" id="ARBA00023136"/>
    </source>
</evidence>
<sequence>MFSKFQSYCHLIRLDKPIGSMLLLWPTLWALYLTAIPTFHLVIVFALGVFVMRSAGCVINDIADRNFDGHVERTKNRPLANGKLNVKEAIVIFIVLIVISLCLLLTLPPLTWLIAVMAFLTTLIYPFMKRFTHLPQVILGIAFSWSIPMVYAATIGSFPLSCWLLSLTNICWTIAYDTEYAMVDRDDDLKIGIKSTAVLFGRYDRLIIAFLQLITTLLLIIIGLLNHLTIVYFLSVAIVLLLFIYQQKIIVERKKECCFKAFLNNQYVGVIIFIGILFRFV</sequence>
<dbReference type="STRING" id="1267021.FPB0191_00187"/>
<dbReference type="GO" id="GO:0006744">
    <property type="term" value="P:ubiquinone biosynthetic process"/>
    <property type="evidence" value="ECO:0007669"/>
    <property type="project" value="UniProtKB-UniRule"/>
</dbReference>
<dbReference type="InterPro" id="IPR044878">
    <property type="entry name" value="UbiA_sf"/>
</dbReference>
<dbReference type="RefSeq" id="WP_039103357.1">
    <property type="nucleotide sequence ID" value="NZ_CAMKYH010000055.1"/>
</dbReference>
<dbReference type="PROSITE" id="PS00943">
    <property type="entry name" value="UBIA"/>
    <property type="match status" value="1"/>
</dbReference>
<dbReference type="FunFam" id="1.20.120.1780:FF:000001">
    <property type="entry name" value="4-hydroxybenzoate octaprenyltransferase"/>
    <property type="match status" value="1"/>
</dbReference>
<dbReference type="PANTHER" id="PTHR11048:SF28">
    <property type="entry name" value="4-HYDROXYBENZOATE POLYPRENYLTRANSFERASE, MITOCHONDRIAL"/>
    <property type="match status" value="1"/>
</dbReference>
<dbReference type="HAMAP" id="MF_01635">
    <property type="entry name" value="UbiA"/>
    <property type="match status" value="1"/>
</dbReference>
<dbReference type="FunFam" id="1.10.357.140:FF:000002">
    <property type="entry name" value="4-hydroxybenzoate octaprenyltransferase"/>
    <property type="match status" value="1"/>
</dbReference>
<evidence type="ECO:0000256" key="5">
    <source>
        <dbReference type="ARBA" id="ARBA00022519"/>
    </source>
</evidence>
<evidence type="ECO:0000256" key="12">
    <source>
        <dbReference type="HAMAP-Rule" id="MF_01635"/>
    </source>
</evidence>
<evidence type="ECO:0000256" key="9">
    <source>
        <dbReference type="ARBA" id="ARBA00022842"/>
    </source>
</evidence>
<keyword evidence="10 12" id="KW-1133">Transmembrane helix</keyword>
<dbReference type="PANTHER" id="PTHR11048">
    <property type="entry name" value="PRENYLTRANSFERASES"/>
    <property type="match status" value="1"/>
</dbReference>
<comment type="subcellular location">
    <subcellularLocation>
        <location evidence="12">Cell inner membrane</location>
        <topology evidence="12">Multi-pass membrane protein</topology>
    </subcellularLocation>
    <subcellularLocation>
        <location evidence="2">Membrane</location>
        <topology evidence="2">Multi-pass membrane protein</topology>
    </subcellularLocation>
</comment>
<evidence type="ECO:0000256" key="1">
    <source>
        <dbReference type="ARBA" id="ARBA00001946"/>
    </source>
</evidence>
<keyword evidence="9 12" id="KW-0460">Magnesium</keyword>
<keyword evidence="8 12" id="KW-0812">Transmembrane</keyword>
<dbReference type="InterPro" id="IPR030470">
    <property type="entry name" value="UbiA_prenylTrfase_CS"/>
</dbReference>
<comment type="function">
    <text evidence="12">Catalyzes the prenylation of para-hydroxybenzoate (PHB) with an all-trans polyprenyl group. Mediates the second step in the final reaction sequence of ubiquinone-8 (UQ-8) biosynthesis, which is the condensation of the polyisoprenoid side chain with PHB, generating the first membrane-bound Q intermediate 3-octaprenyl-4-hydroxybenzoate.</text>
</comment>
<evidence type="ECO:0000256" key="3">
    <source>
        <dbReference type="ARBA" id="ARBA00005985"/>
    </source>
</evidence>
<accession>A0A0A7RXS3</accession>
<evidence type="ECO:0000256" key="4">
    <source>
        <dbReference type="ARBA" id="ARBA00022475"/>
    </source>
</evidence>
<evidence type="ECO:0000313" key="14">
    <source>
        <dbReference type="EMBL" id="AJA44043.1"/>
    </source>
</evidence>
<dbReference type="OrthoDB" id="9782418at2"/>
<dbReference type="UniPathway" id="UPA00232"/>
<dbReference type="CDD" id="cd13959">
    <property type="entry name" value="PT_UbiA_COQ2"/>
    <property type="match status" value="1"/>
</dbReference>
<dbReference type="EMBL" id="CP009056">
    <property type="protein sequence ID" value="AJA44043.1"/>
    <property type="molecule type" value="Genomic_DNA"/>
</dbReference>
<comment type="similarity">
    <text evidence="3 12">Belongs to the UbiA prenyltransferase family.</text>
</comment>
<organism evidence="14 15">
    <name type="scientific">Frischella perrara</name>
    <dbReference type="NCBI Taxonomy" id="1267021"/>
    <lineage>
        <taxon>Bacteria</taxon>
        <taxon>Pseudomonadati</taxon>
        <taxon>Pseudomonadota</taxon>
        <taxon>Gammaproteobacteria</taxon>
        <taxon>Orbales</taxon>
        <taxon>Orbaceae</taxon>
        <taxon>Frischella</taxon>
    </lineage>
</organism>
<feature type="transmembrane region" description="Helical" evidence="12">
    <location>
        <begin position="228"/>
        <end position="245"/>
    </location>
</feature>
<feature type="transmembrane region" description="Helical" evidence="12">
    <location>
        <begin position="257"/>
        <end position="278"/>
    </location>
</feature>
<dbReference type="GO" id="GO:0008412">
    <property type="term" value="F:4-hydroxybenzoate polyprenyltransferase activity"/>
    <property type="evidence" value="ECO:0007669"/>
    <property type="project" value="UniProtKB-UniRule"/>
</dbReference>
<feature type="transmembrane region" description="Helical" evidence="12">
    <location>
        <begin position="89"/>
        <end position="106"/>
    </location>
</feature>
<dbReference type="HOGENOM" id="CLU_034879_1_0_6"/>
<dbReference type="InterPro" id="IPR000537">
    <property type="entry name" value="UbiA_prenyltransferase"/>
</dbReference>
<keyword evidence="4 12" id="KW-1003">Cell membrane</keyword>
<comment type="catalytic activity">
    <reaction evidence="12">
        <text>all-trans-octaprenyl diphosphate + 4-hydroxybenzoate = 4-hydroxy-3-(all-trans-octaprenyl)benzoate + diphosphate</text>
        <dbReference type="Rhea" id="RHEA:27782"/>
        <dbReference type="ChEBI" id="CHEBI:1617"/>
        <dbReference type="ChEBI" id="CHEBI:17879"/>
        <dbReference type="ChEBI" id="CHEBI:33019"/>
        <dbReference type="ChEBI" id="CHEBI:57711"/>
        <dbReference type="EC" id="2.5.1.39"/>
    </reaction>
</comment>
<evidence type="ECO:0000256" key="10">
    <source>
        <dbReference type="ARBA" id="ARBA00022989"/>
    </source>
</evidence>
<dbReference type="GO" id="GO:0005886">
    <property type="term" value="C:plasma membrane"/>
    <property type="evidence" value="ECO:0007669"/>
    <property type="project" value="UniProtKB-SubCell"/>
</dbReference>
<evidence type="ECO:0000313" key="15">
    <source>
        <dbReference type="Proteomes" id="UP000030901"/>
    </source>
</evidence>
<comment type="pathway">
    <text evidence="12">Cofactor biosynthesis; ubiquinone biosynthesis.</text>
</comment>
<keyword evidence="15" id="KW-1185">Reference proteome</keyword>
<gene>
    <name evidence="12" type="primary">ubiA</name>
    <name evidence="14" type="ORF">FPB0191_00187</name>
</gene>
<reference evidence="14 15" key="1">
    <citation type="journal article" date="2014" name="Appl. Environ. Microbiol.">
        <title>Gut symbionts from distinct hosts exhibit genotoxic activity via divergent colibactin biosynthetic pathways.</title>
        <authorList>
            <person name="Engel P."/>
            <person name="Vizcaino M.I."/>
            <person name="Crawford J.M."/>
        </authorList>
    </citation>
    <scope>NUCLEOTIDE SEQUENCE [LARGE SCALE GENOMIC DNA]</scope>
    <source>
        <strain evidence="14 15">PEB0191</strain>
    </source>
</reference>
<dbReference type="InterPro" id="IPR039653">
    <property type="entry name" value="Prenyltransferase"/>
</dbReference>
<comment type="cofactor">
    <cofactor evidence="1 12">
        <name>Mg(2+)</name>
        <dbReference type="ChEBI" id="CHEBI:18420"/>
    </cofactor>
</comment>
<name>A0A0A7RXS3_FRIPE</name>
<keyword evidence="7 12" id="KW-0831">Ubiquinone biosynthesis</keyword>
<keyword evidence="11 12" id="KW-0472">Membrane</keyword>
<evidence type="ECO:0000256" key="7">
    <source>
        <dbReference type="ARBA" id="ARBA00022688"/>
    </source>
</evidence>
<keyword evidence="6 12" id="KW-0808">Transferase</keyword>
<evidence type="ECO:0000256" key="6">
    <source>
        <dbReference type="ARBA" id="ARBA00022679"/>
    </source>
</evidence>
<evidence type="ECO:0000256" key="8">
    <source>
        <dbReference type="ARBA" id="ARBA00022692"/>
    </source>
</evidence>
<keyword evidence="5 12" id="KW-0997">Cell inner membrane</keyword>
<dbReference type="InterPro" id="IPR006370">
    <property type="entry name" value="HB_polyprenyltransferase-like"/>
</dbReference>
<dbReference type="Proteomes" id="UP000030901">
    <property type="component" value="Chromosome"/>
</dbReference>
<dbReference type="KEGG" id="fpp:FPB0191_00187"/>
<dbReference type="NCBIfam" id="TIGR01474">
    <property type="entry name" value="ubiA_proteo"/>
    <property type="match status" value="1"/>
</dbReference>
<evidence type="ECO:0000256" key="13">
    <source>
        <dbReference type="NCBIfam" id="TIGR01474"/>
    </source>
</evidence>
<dbReference type="AlphaFoldDB" id="A0A0A7RXS3"/>
<dbReference type="Gene3D" id="1.20.120.1780">
    <property type="entry name" value="UbiA prenyltransferase"/>
    <property type="match status" value="1"/>
</dbReference>
<feature type="transmembrane region" description="Helical" evidence="12">
    <location>
        <begin position="29"/>
        <end position="52"/>
    </location>
</feature>
<protein>
    <recommendedName>
        <fullName evidence="12 13">4-hydroxybenzoate octaprenyltransferase</fullName>
        <ecNumber evidence="12 13">2.5.1.39</ecNumber>
    </recommendedName>
    <alternativeName>
        <fullName evidence="12">4-HB polyprenyltransferase</fullName>
    </alternativeName>
</protein>
<proteinExistence type="inferred from homology"/>